<organism evidence="1 2">
    <name type="scientific">Panicum hallii var. hallii</name>
    <dbReference type="NCBI Taxonomy" id="1504633"/>
    <lineage>
        <taxon>Eukaryota</taxon>
        <taxon>Viridiplantae</taxon>
        <taxon>Streptophyta</taxon>
        <taxon>Embryophyta</taxon>
        <taxon>Tracheophyta</taxon>
        <taxon>Spermatophyta</taxon>
        <taxon>Magnoliopsida</taxon>
        <taxon>Liliopsida</taxon>
        <taxon>Poales</taxon>
        <taxon>Poaceae</taxon>
        <taxon>PACMAD clade</taxon>
        <taxon>Panicoideae</taxon>
        <taxon>Panicodae</taxon>
        <taxon>Paniceae</taxon>
        <taxon>Panicinae</taxon>
        <taxon>Panicum</taxon>
        <taxon>Panicum sect. Panicum</taxon>
    </lineage>
</organism>
<name>A0A2T7F7K1_9POAL</name>
<gene>
    <name evidence="1" type="ORF">GQ55_1G260500</name>
</gene>
<dbReference type="Proteomes" id="UP000244336">
    <property type="component" value="Chromosome 1"/>
</dbReference>
<dbReference type="Gramene" id="PUZ76059">
    <property type="protein sequence ID" value="PUZ76059"/>
    <property type="gene ID" value="GQ55_1G260500"/>
</dbReference>
<evidence type="ECO:0000313" key="2">
    <source>
        <dbReference type="Proteomes" id="UP000244336"/>
    </source>
</evidence>
<accession>A0A2T7F7K1</accession>
<dbReference type="EMBL" id="CM009749">
    <property type="protein sequence ID" value="PUZ76059.1"/>
    <property type="molecule type" value="Genomic_DNA"/>
</dbReference>
<sequence length="55" mass="6732">MQVLFRGTYWCRFWALLQKREEDANEMKAACRMLETSVMQIFAQYGWQFSNRITF</sequence>
<proteinExistence type="predicted"/>
<protein>
    <submittedName>
        <fullName evidence="1">Uncharacterized protein</fullName>
    </submittedName>
</protein>
<dbReference type="OrthoDB" id="687335at2759"/>
<dbReference type="AlphaFoldDB" id="A0A2T7F7K1"/>
<evidence type="ECO:0000313" key="1">
    <source>
        <dbReference type="EMBL" id="PUZ76059.1"/>
    </source>
</evidence>
<keyword evidence="2" id="KW-1185">Reference proteome</keyword>
<reference evidence="1 2" key="1">
    <citation type="submission" date="2018-04" db="EMBL/GenBank/DDBJ databases">
        <title>WGS assembly of Panicum hallii var. hallii HAL2.</title>
        <authorList>
            <person name="Lovell J."/>
            <person name="Jenkins J."/>
            <person name="Lowry D."/>
            <person name="Mamidi S."/>
            <person name="Sreedasyam A."/>
            <person name="Weng X."/>
            <person name="Barry K."/>
            <person name="Bonette J."/>
            <person name="Campitelli B."/>
            <person name="Daum C."/>
            <person name="Gordon S."/>
            <person name="Gould B."/>
            <person name="Lipzen A."/>
            <person name="MacQueen A."/>
            <person name="Palacio-Mejia J."/>
            <person name="Plott C."/>
            <person name="Shakirov E."/>
            <person name="Shu S."/>
            <person name="Yoshinaga Y."/>
            <person name="Zane M."/>
            <person name="Rokhsar D."/>
            <person name="Grimwood J."/>
            <person name="Schmutz J."/>
            <person name="Juenger T."/>
        </authorList>
    </citation>
    <scope>NUCLEOTIDE SEQUENCE [LARGE SCALE GENOMIC DNA]</scope>
    <source>
        <strain evidence="2">cv. HAL2</strain>
    </source>
</reference>